<gene>
    <name evidence="2" type="ORF">DF286_09080</name>
</gene>
<keyword evidence="1" id="KW-0732">Signal</keyword>
<evidence type="ECO:0000313" key="2">
    <source>
        <dbReference type="EMBL" id="PWG03003.1"/>
    </source>
</evidence>
<protein>
    <submittedName>
        <fullName evidence="2">Uncharacterized protein</fullName>
    </submittedName>
</protein>
<proteinExistence type="predicted"/>
<dbReference type="OrthoDB" id="7451179at2"/>
<dbReference type="AlphaFoldDB" id="A0A2U2J3U0"/>
<accession>A0A2U2J3U0</accession>
<dbReference type="Proteomes" id="UP000245916">
    <property type="component" value="Unassembled WGS sequence"/>
</dbReference>
<name>A0A2U2J3U0_9SPHN</name>
<keyword evidence="3" id="KW-1185">Reference proteome</keyword>
<comment type="caution">
    <text evidence="2">The sequence shown here is derived from an EMBL/GenBank/DDBJ whole genome shotgun (WGS) entry which is preliminary data.</text>
</comment>
<organism evidence="2 3">
    <name type="scientific">Allosphingosinicella humi</name>
    <dbReference type="NCBI Taxonomy" id="2068657"/>
    <lineage>
        <taxon>Bacteria</taxon>
        <taxon>Pseudomonadati</taxon>
        <taxon>Pseudomonadota</taxon>
        <taxon>Alphaproteobacteria</taxon>
        <taxon>Sphingomonadales</taxon>
        <taxon>Sphingomonadaceae</taxon>
        <taxon>Allosphingosinicella</taxon>
    </lineage>
</organism>
<dbReference type="RefSeq" id="WP_109271141.1">
    <property type="nucleotide sequence ID" value="NZ_QFFF01000001.1"/>
</dbReference>
<feature type="chain" id="PRO_5015428167" evidence="1">
    <location>
        <begin position="20"/>
        <end position="147"/>
    </location>
</feature>
<sequence>MRKLLITAASLAFAAPAVAQPYPYPEAPGEEVVRELPSTHEVEAMGHVMERMVGAVMDMPVGGIVEAMEPGRYHSEAERNRTVRDFATRDDPYAEARMRGSIDAITGQMGLMTEQLAALIPVLSRSMIDLERRMEEAMRPYHYHWDE</sequence>
<feature type="signal peptide" evidence="1">
    <location>
        <begin position="1"/>
        <end position="19"/>
    </location>
</feature>
<evidence type="ECO:0000256" key="1">
    <source>
        <dbReference type="SAM" id="SignalP"/>
    </source>
</evidence>
<dbReference type="EMBL" id="QFFF01000001">
    <property type="protein sequence ID" value="PWG03003.1"/>
    <property type="molecule type" value="Genomic_DNA"/>
</dbReference>
<evidence type="ECO:0000313" key="3">
    <source>
        <dbReference type="Proteomes" id="UP000245916"/>
    </source>
</evidence>
<reference evidence="2 3" key="1">
    <citation type="submission" date="2018-05" db="EMBL/GenBank/DDBJ databases">
        <title>Genome of Sphingosinicella humi QZX222.</title>
        <authorList>
            <person name="Qiao Z."/>
            <person name="Wang G."/>
        </authorList>
    </citation>
    <scope>NUCLEOTIDE SEQUENCE [LARGE SCALE GENOMIC DNA]</scope>
    <source>
        <strain evidence="2 3">QZX222</strain>
    </source>
</reference>